<name>E1YFS3_9BACT</name>
<evidence type="ECO:0000259" key="2">
    <source>
        <dbReference type="Pfam" id="PF12172"/>
    </source>
</evidence>
<dbReference type="InterPro" id="IPR002878">
    <property type="entry name" value="ChsH2_C"/>
</dbReference>
<dbReference type="PANTHER" id="PTHR34075">
    <property type="entry name" value="BLR3430 PROTEIN"/>
    <property type="match status" value="1"/>
</dbReference>
<evidence type="ECO:0000313" key="3">
    <source>
        <dbReference type="EMBL" id="CBX29417.1"/>
    </source>
</evidence>
<feature type="domain" description="ChsH2 rubredoxin-like zinc ribbon" evidence="2">
    <location>
        <begin position="18"/>
        <end position="47"/>
    </location>
</feature>
<gene>
    <name evidence="3" type="ORF">N47_J03980</name>
</gene>
<dbReference type="EMBL" id="FR695872">
    <property type="protein sequence ID" value="CBX29417.1"/>
    <property type="molecule type" value="Genomic_DNA"/>
</dbReference>
<dbReference type="Pfam" id="PF01796">
    <property type="entry name" value="OB_ChsH2_C"/>
    <property type="match status" value="1"/>
</dbReference>
<dbReference type="SUPFAM" id="SSF50249">
    <property type="entry name" value="Nucleic acid-binding proteins"/>
    <property type="match status" value="1"/>
</dbReference>
<dbReference type="Pfam" id="PF12172">
    <property type="entry name" value="zf-ChsH2"/>
    <property type="match status" value="1"/>
</dbReference>
<evidence type="ECO:0000259" key="1">
    <source>
        <dbReference type="Pfam" id="PF01796"/>
    </source>
</evidence>
<dbReference type="InterPro" id="IPR022002">
    <property type="entry name" value="ChsH2_Znr"/>
</dbReference>
<feature type="domain" description="ChsH2 C-terminal OB-fold" evidence="1">
    <location>
        <begin position="50"/>
        <end position="108"/>
    </location>
</feature>
<protein>
    <recommendedName>
        <fullName evidence="4">DUF35 domain-containing protein</fullName>
    </recommendedName>
</protein>
<sequence>MIFYHPDLFEVPEDGSPPYLKGYKCKKCGHIDFPKPDLCFKCWEEEFDIVRLSTKGKLYAPSDIYIGQPGMKTPYTIGYVDLPENVRVFAQLDGETGSFKCDEEVELTTGTIRMNADGLPVTSYKFRKLIS</sequence>
<reference evidence="3" key="1">
    <citation type="journal article" date="2011" name="Environ. Microbiol.">
        <title>Genomic insights into the metabolic potential of the polycyclic aromatic hydrocarbon degrading sulfate-reducing Deltaproteobacterium N47.</title>
        <authorList>
            <person name="Bergmann F."/>
            <person name="Selesi D."/>
            <person name="Weinmaier T."/>
            <person name="Tischler P."/>
            <person name="Rattei T."/>
            <person name="Meckenstock R.U."/>
        </authorList>
    </citation>
    <scope>NUCLEOTIDE SEQUENCE</scope>
</reference>
<dbReference type="InterPro" id="IPR012340">
    <property type="entry name" value="NA-bd_OB-fold"/>
</dbReference>
<accession>E1YFS3</accession>
<organism evidence="3">
    <name type="scientific">uncultured Desulfobacterium sp</name>
    <dbReference type="NCBI Taxonomy" id="201089"/>
    <lineage>
        <taxon>Bacteria</taxon>
        <taxon>Pseudomonadati</taxon>
        <taxon>Thermodesulfobacteriota</taxon>
        <taxon>Desulfobacteria</taxon>
        <taxon>Desulfobacterales</taxon>
        <taxon>Desulfobacteriaceae</taxon>
        <taxon>Desulfobacterium</taxon>
        <taxon>environmental samples</taxon>
    </lineage>
</organism>
<proteinExistence type="predicted"/>
<evidence type="ECO:0008006" key="4">
    <source>
        <dbReference type="Google" id="ProtNLM"/>
    </source>
</evidence>
<dbReference type="AlphaFoldDB" id="E1YFS3"/>
<dbReference type="PANTHER" id="PTHR34075:SF5">
    <property type="entry name" value="BLR3430 PROTEIN"/>
    <property type="match status" value="1"/>
</dbReference>
<dbReference type="InterPro" id="IPR052513">
    <property type="entry name" value="Thioester_dehydratase-like"/>
</dbReference>